<dbReference type="Gene3D" id="2.60.40.10">
    <property type="entry name" value="Immunoglobulins"/>
    <property type="match status" value="2"/>
</dbReference>
<evidence type="ECO:0000256" key="6">
    <source>
        <dbReference type="SAM" id="SignalP"/>
    </source>
</evidence>
<dbReference type="PANTHER" id="PTHR43806">
    <property type="entry name" value="PEPTIDASE S8"/>
    <property type="match status" value="1"/>
</dbReference>
<feature type="signal peptide" evidence="6">
    <location>
        <begin position="1"/>
        <end position="22"/>
    </location>
</feature>
<keyword evidence="6" id="KW-0732">Signal</keyword>
<dbReference type="Gene3D" id="2.60.120.200">
    <property type="match status" value="1"/>
</dbReference>
<evidence type="ECO:0000256" key="5">
    <source>
        <dbReference type="PROSITE-ProRule" id="PRU01240"/>
    </source>
</evidence>
<dbReference type="SUPFAM" id="SSF49785">
    <property type="entry name" value="Galactose-binding domain-like"/>
    <property type="match status" value="1"/>
</dbReference>
<dbReference type="Pfam" id="PF00801">
    <property type="entry name" value="PKD"/>
    <property type="match status" value="1"/>
</dbReference>
<dbReference type="PROSITE" id="PS00138">
    <property type="entry name" value="SUBTILASE_SER"/>
    <property type="match status" value="1"/>
</dbReference>
<keyword evidence="10" id="KW-1185">Reference proteome</keyword>
<keyword evidence="2 5" id="KW-0645">Protease</keyword>
<name>A0ABT9BAA4_9BACT</name>
<dbReference type="PRINTS" id="PR00723">
    <property type="entry name" value="SUBTILISIN"/>
</dbReference>
<protein>
    <submittedName>
        <fullName evidence="9">S8 family serine peptidase</fullName>
    </submittedName>
</protein>
<evidence type="ECO:0000256" key="1">
    <source>
        <dbReference type="ARBA" id="ARBA00011073"/>
    </source>
</evidence>
<dbReference type="Pfam" id="PF00082">
    <property type="entry name" value="Peptidase_S8"/>
    <property type="match status" value="1"/>
</dbReference>
<keyword evidence="4 5" id="KW-0720">Serine protease</keyword>
<dbReference type="PROSITE" id="PS51892">
    <property type="entry name" value="SUBTILASE"/>
    <property type="match status" value="1"/>
</dbReference>
<dbReference type="CDD" id="cd00146">
    <property type="entry name" value="PKD"/>
    <property type="match status" value="1"/>
</dbReference>
<reference evidence="9" key="1">
    <citation type="submission" date="2023-07" db="EMBL/GenBank/DDBJ databases">
        <authorList>
            <person name="Kim M.K."/>
        </authorList>
    </citation>
    <scope>NUCLEOTIDE SEQUENCE</scope>
    <source>
        <strain evidence="9">ASUV-10-1</strain>
    </source>
</reference>
<feature type="active site" description="Charge relay system" evidence="5">
    <location>
        <position position="446"/>
    </location>
</feature>
<evidence type="ECO:0000256" key="4">
    <source>
        <dbReference type="ARBA" id="ARBA00022825"/>
    </source>
</evidence>
<sequence>MKNLYRLGLAAALGLPGLHLVAQPIAPAAPYTLRLAVGDVLPPANAAEWLRQPATTPADAWQGRVFRLLQFAKLPTSVQHAALRKLGVVLYDYLPVNAYTASLPVTLRHEALAQLGLRSVLPVAGHWKLAGPLAAGEIPAHARRSGNTLELMLNYYPALTAAQATAALAGTEFRVVDQDEFAHQLRVVAAENAVERLAGLPWVSTVEAAPAPGVPENHRGRTDHRANVLATDYGAGRHYDGRGVTVGHGDDGSIGPHIDFQGRVDVSTSGNSTGNHGDHVAGIIMGAGNLDPRVRGQAVGAFNFYQTYPRNWQQAPANYADASRMVRVTNSSYGDGNNAGYTANTRNVDQQMRQLPYLMHVFSAGNSGTSNFNYGAGAGWGNITGGHKMGKNVLTIGNVNYRDALESSSSRGPANDGRLKPDICAVGTDVQSTVDPNDYDVFTGTSMACPGVAGVSAQLVGAYRALNSGAEMPAALLKAALLNTAEDLGNPGPDFRFGYGRTNALRAVRVLEGRTYFRDTLAQGESRNFSISVPAGSRQLRVLLHWADPEAAVNARPALVNNLDLTGFDSMDPTSIIRPWILDHRPTPAQLNANAVLGRDSINNVEQITIANPRTGTGRYNFTVTGRAVPMGRQGFWLTYSVISNGVEVTYPIGGEGFVPGEIEALRWDAADSSQPFALDFSEDNGITWLPIVASVPGTARTYDWLVPSGLRSGRMRVRVTQGAATSQSAETFTAASLPTNLQTVYRCDTEAQLSWTGSSGSTSYTVYRLGAMYMDSVTTVTTTTAVLTGLTAGEGNWFAVCGRGANGLRTRRTRAVFQSAALRNCAMIPVAVIAATNRIICPTGTVLLADSSQGAPTSWRWTITPSAGVSFMGGTSATSQHPQVQFANIGQYTVSLTATNSLGTGNTSQVNFIVVSHGSALAYTENFTNPAAFPPVGWRIENPSSNYTWQLSPATVMGPDGVRRRLPMCNDYDDQLRGAEDYLITPPLDLGGSTNPELRFAVAYRLFTANNSDGLRVDISTDCGLTFQPTGYLKSGSALASATGTGARFAPTLASQWRTETVDLTSFRTAAAAQSVMLRFTNINDFGNNLYLSNVAVAERVITATANGTLLRPLLAASPVPFGPRLQATLQPTVAGPATLALLDALGREVLRQSLTLRSGPQTAELHTEALAAGVYVLRLTGASGTTQLRVVK</sequence>
<evidence type="ECO:0000256" key="2">
    <source>
        <dbReference type="ARBA" id="ARBA00022670"/>
    </source>
</evidence>
<dbReference type="Gene3D" id="3.40.50.200">
    <property type="entry name" value="Peptidase S8/S53 domain"/>
    <property type="match status" value="1"/>
</dbReference>
<dbReference type="PROSITE" id="PS50093">
    <property type="entry name" value="PKD"/>
    <property type="match status" value="1"/>
</dbReference>
<gene>
    <name evidence="9" type="ORF">Q5H93_10275</name>
</gene>
<dbReference type="RefSeq" id="WP_305006436.1">
    <property type="nucleotide sequence ID" value="NZ_JAUQSY010000006.1"/>
</dbReference>
<evidence type="ECO:0000256" key="3">
    <source>
        <dbReference type="ARBA" id="ARBA00022801"/>
    </source>
</evidence>
<dbReference type="InterPro" id="IPR015500">
    <property type="entry name" value="Peptidase_S8_subtilisin-rel"/>
</dbReference>
<accession>A0ABT9BAA4</accession>
<dbReference type="InterPro" id="IPR003961">
    <property type="entry name" value="FN3_dom"/>
</dbReference>
<dbReference type="EMBL" id="JAUQSY010000006">
    <property type="protein sequence ID" value="MDO7875117.1"/>
    <property type="molecule type" value="Genomic_DNA"/>
</dbReference>
<evidence type="ECO:0000313" key="9">
    <source>
        <dbReference type="EMBL" id="MDO7875117.1"/>
    </source>
</evidence>
<dbReference type="Gene3D" id="2.60.120.380">
    <property type="match status" value="1"/>
</dbReference>
<dbReference type="InterPro" id="IPR026444">
    <property type="entry name" value="Secre_tail"/>
</dbReference>
<dbReference type="InterPro" id="IPR008979">
    <property type="entry name" value="Galactose-bd-like_sf"/>
</dbReference>
<dbReference type="SUPFAM" id="SSF49299">
    <property type="entry name" value="PKD domain"/>
    <property type="match status" value="1"/>
</dbReference>
<keyword evidence="3 5" id="KW-0378">Hydrolase</keyword>
<proteinExistence type="inferred from homology"/>
<dbReference type="PANTHER" id="PTHR43806:SF11">
    <property type="entry name" value="CEREVISIN-RELATED"/>
    <property type="match status" value="1"/>
</dbReference>
<dbReference type="InterPro" id="IPR000601">
    <property type="entry name" value="PKD_dom"/>
</dbReference>
<dbReference type="PROSITE" id="PS50853">
    <property type="entry name" value="FN3"/>
    <property type="match status" value="1"/>
</dbReference>
<evidence type="ECO:0000259" key="8">
    <source>
        <dbReference type="PROSITE" id="PS50853"/>
    </source>
</evidence>
<dbReference type="InterPro" id="IPR036852">
    <property type="entry name" value="Peptidase_S8/S53_dom_sf"/>
</dbReference>
<evidence type="ECO:0000259" key="7">
    <source>
        <dbReference type="PROSITE" id="PS50093"/>
    </source>
</evidence>
<evidence type="ECO:0000313" key="10">
    <source>
        <dbReference type="Proteomes" id="UP001176429"/>
    </source>
</evidence>
<dbReference type="InterPro" id="IPR050131">
    <property type="entry name" value="Peptidase_S8_subtilisin-like"/>
</dbReference>
<dbReference type="SMART" id="SM00089">
    <property type="entry name" value="PKD"/>
    <property type="match status" value="1"/>
</dbReference>
<organism evidence="9 10">
    <name type="scientific">Hymenobacter aranciens</name>
    <dbReference type="NCBI Taxonomy" id="3063996"/>
    <lineage>
        <taxon>Bacteria</taxon>
        <taxon>Pseudomonadati</taxon>
        <taxon>Bacteroidota</taxon>
        <taxon>Cytophagia</taxon>
        <taxon>Cytophagales</taxon>
        <taxon>Hymenobacteraceae</taxon>
        <taxon>Hymenobacter</taxon>
    </lineage>
</organism>
<dbReference type="SUPFAM" id="SSF52743">
    <property type="entry name" value="Subtilisin-like"/>
    <property type="match status" value="1"/>
</dbReference>
<feature type="domain" description="Fibronectin type-III" evidence="8">
    <location>
        <begin position="738"/>
        <end position="823"/>
    </location>
</feature>
<dbReference type="InterPro" id="IPR023828">
    <property type="entry name" value="Peptidase_S8_Ser-AS"/>
</dbReference>
<dbReference type="InterPro" id="IPR036116">
    <property type="entry name" value="FN3_sf"/>
</dbReference>
<dbReference type="Proteomes" id="UP001176429">
    <property type="component" value="Unassembled WGS sequence"/>
</dbReference>
<feature type="active site" description="Charge relay system" evidence="5">
    <location>
        <position position="250"/>
    </location>
</feature>
<feature type="active site" description="Charge relay system" evidence="5">
    <location>
        <position position="276"/>
    </location>
</feature>
<dbReference type="SUPFAM" id="SSF49265">
    <property type="entry name" value="Fibronectin type III"/>
    <property type="match status" value="1"/>
</dbReference>
<feature type="domain" description="PKD" evidence="7">
    <location>
        <begin position="846"/>
        <end position="922"/>
    </location>
</feature>
<feature type="chain" id="PRO_5045919340" evidence="6">
    <location>
        <begin position="23"/>
        <end position="1194"/>
    </location>
</feature>
<dbReference type="InterPro" id="IPR000209">
    <property type="entry name" value="Peptidase_S8/S53_dom"/>
</dbReference>
<dbReference type="NCBIfam" id="NF038128">
    <property type="entry name" value="choice_anch_J"/>
    <property type="match status" value="1"/>
</dbReference>
<dbReference type="InterPro" id="IPR035986">
    <property type="entry name" value="PKD_dom_sf"/>
</dbReference>
<dbReference type="InterPro" id="IPR013783">
    <property type="entry name" value="Ig-like_fold"/>
</dbReference>
<comment type="caution">
    <text evidence="9">The sequence shown here is derived from an EMBL/GenBank/DDBJ whole genome shotgun (WGS) entry which is preliminary data.</text>
</comment>
<dbReference type="NCBIfam" id="TIGR04183">
    <property type="entry name" value="Por_Secre_tail"/>
    <property type="match status" value="1"/>
</dbReference>
<dbReference type="InterPro" id="IPR022409">
    <property type="entry name" value="PKD/Chitinase_dom"/>
</dbReference>
<comment type="similarity">
    <text evidence="1 5">Belongs to the peptidase S8 family.</text>
</comment>